<dbReference type="PROSITE" id="PS51450">
    <property type="entry name" value="LRR"/>
    <property type="match status" value="1"/>
</dbReference>
<keyword evidence="14" id="KW-0460">Magnesium</keyword>
<dbReference type="EMBL" id="WNWS01000510">
    <property type="protein sequence ID" value="KAE9966541.1"/>
    <property type="molecule type" value="Genomic_DNA"/>
</dbReference>
<feature type="region of interest" description="Disordered" evidence="24">
    <location>
        <begin position="1"/>
        <end position="76"/>
    </location>
</feature>
<keyword evidence="13" id="KW-0269">Exonuclease</keyword>
<evidence type="ECO:0000313" key="27">
    <source>
        <dbReference type="Proteomes" id="UP000447873"/>
    </source>
</evidence>
<dbReference type="GO" id="GO:0005737">
    <property type="term" value="C:cytoplasm"/>
    <property type="evidence" value="ECO:0007669"/>
    <property type="project" value="UniProtKB-SubCell"/>
</dbReference>
<evidence type="ECO:0000256" key="2">
    <source>
        <dbReference type="ARBA" id="ARBA00001946"/>
    </source>
</evidence>
<comment type="catalytic activity">
    <reaction evidence="1">
        <text>Exonucleolytic cleavage of poly(A) to 5'-AMP.</text>
        <dbReference type="EC" id="3.1.13.4"/>
    </reaction>
</comment>
<evidence type="ECO:0000256" key="24">
    <source>
        <dbReference type="SAM" id="MobiDB-lite"/>
    </source>
</evidence>
<evidence type="ECO:0000256" key="19">
    <source>
        <dbReference type="ARBA" id="ARBA00023475"/>
    </source>
</evidence>
<evidence type="ECO:0000256" key="5">
    <source>
        <dbReference type="ARBA" id="ARBA00010774"/>
    </source>
</evidence>
<dbReference type="InterPro" id="IPR032675">
    <property type="entry name" value="LRR_dom_sf"/>
</dbReference>
<keyword evidence="16" id="KW-0805">Transcription regulation</keyword>
<evidence type="ECO:0000256" key="13">
    <source>
        <dbReference type="ARBA" id="ARBA00022839"/>
    </source>
</evidence>
<comment type="cofactor">
    <cofactor evidence="2">
        <name>Mg(2+)</name>
        <dbReference type="ChEBI" id="CHEBI:18420"/>
    </cofactor>
</comment>
<keyword evidence="10" id="KW-0479">Metal-binding</keyword>
<dbReference type="PANTHER" id="PTHR12121">
    <property type="entry name" value="CARBON CATABOLITE REPRESSOR PROTEIN 4"/>
    <property type="match status" value="1"/>
</dbReference>
<dbReference type="Proteomes" id="UP000447873">
    <property type="component" value="Unassembled WGS sequence"/>
</dbReference>
<evidence type="ECO:0000256" key="16">
    <source>
        <dbReference type="ARBA" id="ARBA00023015"/>
    </source>
</evidence>
<dbReference type="GO" id="GO:0005634">
    <property type="term" value="C:nucleus"/>
    <property type="evidence" value="ECO:0007669"/>
    <property type="project" value="UniProtKB-SubCell"/>
</dbReference>
<evidence type="ECO:0000256" key="20">
    <source>
        <dbReference type="ARBA" id="ARBA00030493"/>
    </source>
</evidence>
<gene>
    <name evidence="26" type="ORF">EG328_008869</name>
</gene>
<dbReference type="InterPro" id="IPR003591">
    <property type="entry name" value="Leu-rich_rpt_typical-subtyp"/>
</dbReference>
<comment type="function">
    <text evidence="23">Acts as a catalytic component of the CCR4-NOT core complex, which in the nucleus seems to be a general transcription factor, and in the cytoplasm the major mRNA deadenylase involved in mRNA turnover. Ccr4 has 3'-5' RNase activity with a strong preference for polyadenylated substrates and also low exonuclease activity towards single-stranded DNA.</text>
</comment>
<evidence type="ECO:0000256" key="4">
    <source>
        <dbReference type="ARBA" id="ARBA00004496"/>
    </source>
</evidence>
<evidence type="ECO:0000256" key="12">
    <source>
        <dbReference type="ARBA" id="ARBA00022801"/>
    </source>
</evidence>
<keyword evidence="15" id="KW-0694">RNA-binding</keyword>
<dbReference type="FunFam" id="3.60.10.10:FF:000037">
    <property type="entry name" value="Glucose-repressible alcohol dehydrogenase transcriptional effector"/>
    <property type="match status" value="1"/>
</dbReference>
<dbReference type="SUPFAM" id="SSF56219">
    <property type="entry name" value="DNase I-like"/>
    <property type="match status" value="1"/>
</dbReference>
<evidence type="ECO:0000259" key="25">
    <source>
        <dbReference type="Pfam" id="PF03372"/>
    </source>
</evidence>
<reference evidence="26 27" key="1">
    <citation type="submission" date="2018-12" db="EMBL/GenBank/DDBJ databases">
        <title>Venturia inaequalis Genome Resource.</title>
        <authorList>
            <person name="Lichtner F.J."/>
        </authorList>
    </citation>
    <scope>NUCLEOTIDE SEQUENCE [LARGE SCALE GENOMIC DNA]</scope>
    <source>
        <strain evidence="26 27">120213</strain>
    </source>
</reference>
<dbReference type="CDD" id="cd09097">
    <property type="entry name" value="Deadenylase_CCR4"/>
    <property type="match status" value="1"/>
</dbReference>
<evidence type="ECO:0000256" key="10">
    <source>
        <dbReference type="ARBA" id="ARBA00022723"/>
    </source>
</evidence>
<dbReference type="InterPro" id="IPR005135">
    <property type="entry name" value="Endo/exonuclease/phosphatase"/>
</dbReference>
<feature type="region of interest" description="Disordered" evidence="24">
    <location>
        <begin position="192"/>
        <end position="225"/>
    </location>
</feature>
<sequence>MADGPHRFQPGAGQQFYSQQHQYNPYANNNRHYPRPTSPSGSGRAAFTSTDTPSPSRSPGPQSPAQHNPYSTMYNQGHNQQHAGIINASGTRGFASMMSTMNGNRPVQHHSQQAHGHHTQHHQDHNGHATHQTNYVNHQQNQSGGTLSNTANHFTPSHLQNGTPNNAYTTPTKPMTEHWQKQVDIADKERQMTTAHPHARNASSASKTIMPGAANGFNKDGEKEERYRTGVVKGSETEDQIWHDLDMGGANLRVMGAALFSYEFLNRLYFNNNKLKVLPSAIGKLKLLSVLDLSLNELTEIPPEIGMLVNLKELLLVDNQLEILPFELGNLFQLQMLAIDGNPLIDEQRNIIAESGVAGIIDYLREHAPMTDSPEDREWVVLDDSDNPAQDKFSVLSFNILCDKAATQNQFGYAPTSALEWDTRKDMILGEIRGRGADIVCLQELDMVNYHHFFREKLAHDDYKGIYWPRTRSKTMSETQQNTVDGCATFVKNSKYIILDKQMVDFAGTAIQRPDMKGEHDVFNRIMIRDNIAVITFLENRITGSRLIVVNVHIFWDEQYKDVKLVQVAILMEAIQKHAEKYSKWPATPEKEKVVFRFANGDKDGEETEEEVIQAPVAPSMEYSDPASIPLVLCGDFNSTTASGVYDLITSGQLPAGHPDLGDFKYGNFTRDGMKHQFSLKSSYNHIGELPFTNYTPGFTGVIDYIMYSTNALQVTGLLGKVDPDYLQRVPGFPNPHFPSDHLALQSEFVVKGKKERKVTEVDFGPQKDRRH</sequence>
<dbReference type="GO" id="GO:0004535">
    <property type="term" value="F:poly(A)-specific ribonuclease activity"/>
    <property type="evidence" value="ECO:0007669"/>
    <property type="project" value="UniProtKB-EC"/>
</dbReference>
<dbReference type="EC" id="3.1.13.4" evidence="6"/>
<name>A0A8H3U9V2_VENIN</name>
<evidence type="ECO:0000256" key="18">
    <source>
        <dbReference type="ARBA" id="ARBA00023242"/>
    </source>
</evidence>
<dbReference type="PANTHER" id="PTHR12121:SF100">
    <property type="entry name" value="POLY(A)-SPECIFIC RIBONUCLEASE"/>
    <property type="match status" value="1"/>
</dbReference>
<evidence type="ECO:0000256" key="15">
    <source>
        <dbReference type="ARBA" id="ARBA00022884"/>
    </source>
</evidence>
<evidence type="ECO:0000256" key="9">
    <source>
        <dbReference type="ARBA" id="ARBA00022722"/>
    </source>
</evidence>
<evidence type="ECO:0000256" key="11">
    <source>
        <dbReference type="ARBA" id="ARBA00022737"/>
    </source>
</evidence>
<comment type="subcellular location">
    <subcellularLocation>
        <location evidence="4">Cytoplasm</location>
    </subcellularLocation>
    <subcellularLocation>
        <location evidence="3">Nucleus</location>
    </subcellularLocation>
</comment>
<evidence type="ECO:0000256" key="8">
    <source>
        <dbReference type="ARBA" id="ARBA00022614"/>
    </source>
</evidence>
<dbReference type="Pfam" id="PF03372">
    <property type="entry name" value="Exo_endo_phos"/>
    <property type="match status" value="1"/>
</dbReference>
<feature type="compositionally biased region" description="Polar residues" evidence="24">
    <location>
        <begin position="129"/>
        <end position="173"/>
    </location>
</feature>
<evidence type="ECO:0000256" key="1">
    <source>
        <dbReference type="ARBA" id="ARBA00001663"/>
    </source>
</evidence>
<proteinExistence type="inferred from homology"/>
<comment type="similarity">
    <text evidence="5">Belongs to the CCR4/nocturin family.</text>
</comment>
<evidence type="ECO:0000256" key="14">
    <source>
        <dbReference type="ARBA" id="ARBA00022842"/>
    </source>
</evidence>
<dbReference type="SUPFAM" id="SSF52058">
    <property type="entry name" value="L domain-like"/>
    <property type="match status" value="1"/>
</dbReference>
<keyword evidence="18" id="KW-0539">Nucleus</keyword>
<dbReference type="GO" id="GO:0046872">
    <property type="term" value="F:metal ion binding"/>
    <property type="evidence" value="ECO:0007669"/>
    <property type="project" value="UniProtKB-KW"/>
</dbReference>
<dbReference type="Gene3D" id="3.60.10.10">
    <property type="entry name" value="Endonuclease/exonuclease/phosphatase"/>
    <property type="match status" value="1"/>
</dbReference>
<keyword evidence="12" id="KW-0378">Hydrolase</keyword>
<keyword evidence="7" id="KW-0963">Cytoplasm</keyword>
<evidence type="ECO:0000313" key="26">
    <source>
        <dbReference type="EMBL" id="KAE9966541.1"/>
    </source>
</evidence>
<dbReference type="AlphaFoldDB" id="A0A8H3U9V2"/>
<evidence type="ECO:0000256" key="22">
    <source>
        <dbReference type="ARBA" id="ARBA00033317"/>
    </source>
</evidence>
<organism evidence="26 27">
    <name type="scientific">Venturia inaequalis</name>
    <name type="common">Apple scab fungus</name>
    <dbReference type="NCBI Taxonomy" id="5025"/>
    <lineage>
        <taxon>Eukaryota</taxon>
        <taxon>Fungi</taxon>
        <taxon>Dikarya</taxon>
        <taxon>Ascomycota</taxon>
        <taxon>Pezizomycotina</taxon>
        <taxon>Dothideomycetes</taxon>
        <taxon>Pleosporomycetidae</taxon>
        <taxon>Venturiales</taxon>
        <taxon>Venturiaceae</taxon>
        <taxon>Venturia</taxon>
    </lineage>
</organism>
<feature type="compositionally biased region" description="Polar residues" evidence="24">
    <location>
        <begin position="65"/>
        <end position="76"/>
    </location>
</feature>
<evidence type="ECO:0000256" key="7">
    <source>
        <dbReference type="ARBA" id="ARBA00022490"/>
    </source>
</evidence>
<comment type="caution">
    <text evidence="26">The sequence shown here is derived from an EMBL/GenBank/DDBJ whole genome shotgun (WGS) entry which is preliminary data.</text>
</comment>
<protein>
    <recommendedName>
        <fullName evidence="19">CCR4-Not complex 3'-5'-exoribonuclease subunit Ccr4</fullName>
        <ecNumber evidence="6">3.1.13.4</ecNumber>
    </recommendedName>
    <alternativeName>
        <fullName evidence="20">Carbon catabolite repressor protein 4</fullName>
    </alternativeName>
    <alternativeName>
        <fullName evidence="21">Cytoplasmic deadenylase</fullName>
    </alternativeName>
    <alternativeName>
        <fullName evidence="22">Glucose-repressible alcohol dehydrogenase transcriptional effector</fullName>
    </alternativeName>
</protein>
<feature type="compositionally biased region" description="Polar residues" evidence="24">
    <location>
        <begin position="15"/>
        <end position="31"/>
    </location>
</feature>
<keyword evidence="8" id="KW-0433">Leucine-rich repeat</keyword>
<keyword evidence="17" id="KW-0804">Transcription</keyword>
<accession>A0A8H3U9V2</accession>
<evidence type="ECO:0000256" key="21">
    <source>
        <dbReference type="ARBA" id="ARBA00031469"/>
    </source>
</evidence>
<keyword evidence="9" id="KW-0540">Nuclease</keyword>
<dbReference type="SMART" id="SM00369">
    <property type="entry name" value="LRR_TYP"/>
    <property type="match status" value="2"/>
</dbReference>
<dbReference type="GO" id="GO:0003723">
    <property type="term" value="F:RNA binding"/>
    <property type="evidence" value="ECO:0007669"/>
    <property type="project" value="UniProtKB-KW"/>
</dbReference>
<dbReference type="InterPro" id="IPR001611">
    <property type="entry name" value="Leu-rich_rpt"/>
</dbReference>
<keyword evidence="11" id="KW-0677">Repeat</keyword>
<evidence type="ECO:0000256" key="23">
    <source>
        <dbReference type="ARBA" id="ARBA00045495"/>
    </source>
</evidence>
<evidence type="ECO:0000256" key="3">
    <source>
        <dbReference type="ARBA" id="ARBA00004123"/>
    </source>
</evidence>
<dbReference type="Gene3D" id="3.80.10.10">
    <property type="entry name" value="Ribonuclease Inhibitor"/>
    <property type="match status" value="1"/>
</dbReference>
<feature type="region of interest" description="Disordered" evidence="24">
    <location>
        <begin position="102"/>
        <end position="173"/>
    </location>
</feature>
<dbReference type="InterPro" id="IPR050410">
    <property type="entry name" value="CCR4/nocturin_mRNA_transcr"/>
</dbReference>
<feature type="domain" description="Endonuclease/exonuclease/phosphatase" evidence="25">
    <location>
        <begin position="396"/>
        <end position="742"/>
    </location>
</feature>
<evidence type="ECO:0000256" key="6">
    <source>
        <dbReference type="ARBA" id="ARBA00012161"/>
    </source>
</evidence>
<evidence type="ECO:0000256" key="17">
    <source>
        <dbReference type="ARBA" id="ARBA00023163"/>
    </source>
</evidence>
<dbReference type="InterPro" id="IPR036691">
    <property type="entry name" value="Endo/exonu/phosph_ase_sf"/>
</dbReference>